<dbReference type="InterPro" id="IPR050187">
    <property type="entry name" value="Lipid_Phosphate_FormReg"/>
</dbReference>
<dbReference type="GO" id="GO:0008654">
    <property type="term" value="P:phospholipid biosynthetic process"/>
    <property type="evidence" value="ECO:0007669"/>
    <property type="project" value="UniProtKB-KW"/>
</dbReference>
<keyword evidence="8" id="KW-0067">ATP-binding</keyword>
<dbReference type="InterPro" id="IPR016064">
    <property type="entry name" value="NAD/diacylglycerol_kinase_sf"/>
</dbReference>
<dbReference type="AlphaFoldDB" id="A0A845QHC4"/>
<keyword evidence="4" id="KW-0808">Transferase</keyword>
<dbReference type="SUPFAM" id="SSF111331">
    <property type="entry name" value="NAD kinase/diacylglycerol kinase-like"/>
    <property type="match status" value="1"/>
</dbReference>
<evidence type="ECO:0000256" key="8">
    <source>
        <dbReference type="ARBA" id="ARBA00022840"/>
    </source>
</evidence>
<evidence type="ECO:0000256" key="11">
    <source>
        <dbReference type="ARBA" id="ARBA00023209"/>
    </source>
</evidence>
<evidence type="ECO:0000313" key="15">
    <source>
        <dbReference type="Proteomes" id="UP000446866"/>
    </source>
</evidence>
<organism evidence="14 15">
    <name type="scientific">Anaerotruncus colihominis</name>
    <dbReference type="NCBI Taxonomy" id="169435"/>
    <lineage>
        <taxon>Bacteria</taxon>
        <taxon>Bacillati</taxon>
        <taxon>Bacillota</taxon>
        <taxon>Clostridia</taxon>
        <taxon>Eubacteriales</taxon>
        <taxon>Oscillospiraceae</taxon>
        <taxon>Anaerotruncus</taxon>
    </lineage>
</organism>
<keyword evidence="7 14" id="KW-0418">Kinase</keyword>
<accession>A0A845QHC4</accession>
<keyword evidence="9" id="KW-0460">Magnesium</keyword>
<evidence type="ECO:0000256" key="7">
    <source>
        <dbReference type="ARBA" id="ARBA00022777"/>
    </source>
</evidence>
<dbReference type="PANTHER" id="PTHR12358:SF106">
    <property type="entry name" value="LIPID KINASE YEGS"/>
    <property type="match status" value="1"/>
</dbReference>
<evidence type="ECO:0000256" key="2">
    <source>
        <dbReference type="ARBA" id="ARBA00005983"/>
    </source>
</evidence>
<dbReference type="GO" id="GO:0046872">
    <property type="term" value="F:metal ion binding"/>
    <property type="evidence" value="ECO:0007669"/>
    <property type="project" value="UniProtKB-KW"/>
</dbReference>
<dbReference type="InterPro" id="IPR017438">
    <property type="entry name" value="ATP-NAD_kinase_N"/>
</dbReference>
<evidence type="ECO:0000256" key="1">
    <source>
        <dbReference type="ARBA" id="ARBA00001946"/>
    </source>
</evidence>
<dbReference type="Pfam" id="PF19279">
    <property type="entry name" value="YegS_C"/>
    <property type="match status" value="1"/>
</dbReference>
<keyword evidence="3" id="KW-0444">Lipid biosynthesis</keyword>
<dbReference type="InterPro" id="IPR045540">
    <property type="entry name" value="YegS/DAGK_C"/>
</dbReference>
<dbReference type="Gene3D" id="2.60.200.40">
    <property type="match status" value="1"/>
</dbReference>
<reference evidence="14 15" key="1">
    <citation type="submission" date="2018-08" db="EMBL/GenBank/DDBJ databases">
        <title>Murine metabolic-syndrome-specific gut microbial biobank.</title>
        <authorList>
            <person name="Liu C."/>
        </authorList>
    </citation>
    <scope>NUCLEOTIDE SEQUENCE [LARGE SCALE GENOMIC DNA]</scope>
    <source>
        <strain evidence="14 15">28</strain>
    </source>
</reference>
<evidence type="ECO:0000256" key="3">
    <source>
        <dbReference type="ARBA" id="ARBA00022516"/>
    </source>
</evidence>
<evidence type="ECO:0000256" key="10">
    <source>
        <dbReference type="ARBA" id="ARBA00023098"/>
    </source>
</evidence>
<protein>
    <submittedName>
        <fullName evidence="14">Diacylglycerol kinase family lipid kinase</fullName>
    </submittedName>
</protein>
<dbReference type="GO" id="GO:0005524">
    <property type="term" value="F:ATP binding"/>
    <property type="evidence" value="ECO:0007669"/>
    <property type="project" value="UniProtKB-KW"/>
</dbReference>
<dbReference type="PANTHER" id="PTHR12358">
    <property type="entry name" value="SPHINGOSINE KINASE"/>
    <property type="match status" value="1"/>
</dbReference>
<gene>
    <name evidence="14" type="ORF">D0435_00060</name>
</gene>
<keyword evidence="10" id="KW-0443">Lipid metabolism</keyword>
<evidence type="ECO:0000313" key="14">
    <source>
        <dbReference type="EMBL" id="NBH60067.1"/>
    </source>
</evidence>
<comment type="similarity">
    <text evidence="2">Belongs to the diacylglycerol/lipid kinase family.</text>
</comment>
<evidence type="ECO:0000259" key="13">
    <source>
        <dbReference type="PROSITE" id="PS50146"/>
    </source>
</evidence>
<dbReference type="Pfam" id="PF00781">
    <property type="entry name" value="DAGK_cat"/>
    <property type="match status" value="1"/>
</dbReference>
<evidence type="ECO:0000256" key="12">
    <source>
        <dbReference type="ARBA" id="ARBA00023264"/>
    </source>
</evidence>
<name>A0A845QHC4_9FIRM</name>
<dbReference type="Gene3D" id="3.40.50.10330">
    <property type="entry name" value="Probable inorganic polyphosphate/atp-NAD kinase, domain 1"/>
    <property type="match status" value="1"/>
</dbReference>
<evidence type="ECO:0000256" key="6">
    <source>
        <dbReference type="ARBA" id="ARBA00022741"/>
    </source>
</evidence>
<dbReference type="RefSeq" id="WP_160200371.1">
    <property type="nucleotide sequence ID" value="NZ_QXWK01000001.1"/>
</dbReference>
<dbReference type="GO" id="GO:0005886">
    <property type="term" value="C:plasma membrane"/>
    <property type="evidence" value="ECO:0007669"/>
    <property type="project" value="TreeGrafter"/>
</dbReference>
<comment type="cofactor">
    <cofactor evidence="1">
        <name>Mg(2+)</name>
        <dbReference type="ChEBI" id="CHEBI:18420"/>
    </cofactor>
</comment>
<keyword evidence="15" id="KW-1185">Reference proteome</keyword>
<dbReference type="EMBL" id="QXWK01000001">
    <property type="protein sequence ID" value="NBH60067.1"/>
    <property type="molecule type" value="Genomic_DNA"/>
</dbReference>
<comment type="caution">
    <text evidence="14">The sequence shown here is derived from an EMBL/GenBank/DDBJ whole genome shotgun (WGS) entry which is preliminary data.</text>
</comment>
<evidence type="ECO:0000256" key="4">
    <source>
        <dbReference type="ARBA" id="ARBA00022679"/>
    </source>
</evidence>
<evidence type="ECO:0000256" key="9">
    <source>
        <dbReference type="ARBA" id="ARBA00022842"/>
    </source>
</evidence>
<keyword evidence="11" id="KW-0594">Phospholipid biosynthesis</keyword>
<keyword evidence="5" id="KW-0479">Metal-binding</keyword>
<dbReference type="PROSITE" id="PS50146">
    <property type="entry name" value="DAGK"/>
    <property type="match status" value="1"/>
</dbReference>
<dbReference type="GO" id="GO:0004143">
    <property type="term" value="F:ATP-dependent diacylglycerol kinase activity"/>
    <property type="evidence" value="ECO:0007669"/>
    <property type="project" value="TreeGrafter"/>
</dbReference>
<dbReference type="NCBIfam" id="TIGR00147">
    <property type="entry name" value="YegS/Rv2252/BmrU family lipid kinase"/>
    <property type="match status" value="1"/>
</dbReference>
<sequence length="296" mass="32069">MKKVLVILNPCAGTKQANKHFVEIIDIFCRAGFETVVKTTAARGDGTEIVKGQAADFDLIVCIGGDGTFNEVIDGLLLSGADKPIGYIPAGSTNDFANSLHLSKDILQAARDIVSGEERALDIGSFNGRYFSYVASFGAFTKASYEAPQSIKNALGHLAYILEGIKDIPSIKPLRLWLKMEQGIYGGDYLFGAICNSTSVGGLLTLADDLVDMNDGLFEVLLIKAPSNILELNQILLALTTQNYSSPMLSFFSSGKLEITADKDMPWTLDGEYQEGCETIEIKNIQGAIRLIVPRR</sequence>
<dbReference type="SMART" id="SM00046">
    <property type="entry name" value="DAGKc"/>
    <property type="match status" value="1"/>
</dbReference>
<dbReference type="InterPro" id="IPR001206">
    <property type="entry name" value="Diacylglycerol_kinase_cat_dom"/>
</dbReference>
<keyword evidence="6" id="KW-0547">Nucleotide-binding</keyword>
<feature type="domain" description="DAGKc" evidence="13">
    <location>
        <begin position="1"/>
        <end position="130"/>
    </location>
</feature>
<keyword evidence="12" id="KW-1208">Phospholipid metabolism</keyword>
<dbReference type="InterPro" id="IPR005218">
    <property type="entry name" value="Diacylglycerol/lipid_kinase"/>
</dbReference>
<dbReference type="Proteomes" id="UP000446866">
    <property type="component" value="Unassembled WGS sequence"/>
</dbReference>
<evidence type="ECO:0000256" key="5">
    <source>
        <dbReference type="ARBA" id="ARBA00022723"/>
    </source>
</evidence>
<proteinExistence type="inferred from homology"/>